<dbReference type="EMBL" id="JABSTQ010009193">
    <property type="protein sequence ID" value="KAG0431803.1"/>
    <property type="molecule type" value="Genomic_DNA"/>
</dbReference>
<feature type="non-terminal residue" evidence="1">
    <location>
        <position position="1"/>
    </location>
</feature>
<comment type="caution">
    <text evidence="1">The sequence shown here is derived from an EMBL/GenBank/DDBJ whole genome shotgun (WGS) entry which is preliminary data.</text>
</comment>
<feature type="non-terminal residue" evidence="1">
    <location>
        <position position="262"/>
    </location>
</feature>
<dbReference type="Proteomes" id="UP000805193">
    <property type="component" value="Unassembled WGS sequence"/>
</dbReference>
<sequence>LEPQTSLAVGRRDVFPPHSIPSLETPAKVGKGGRIPEAQTEMTEKEGEEDFGFSRQPRPSTRKGQKVRVDLPGRLPPPPRANLDGVPLFPPRPSDPFPAASPPLPPHPRDKNSLCGFSGQHSRQDALPPRQISQCGYGRRTTGRSSSSSSWCLGVPLRRTLLRTATRTMEVKKSRRGCSSFRTRTCPIPAASASLRWALLGAACLTRSAASSSTTSSWRGVRCAASTDGCPSSAVPNRARASATASEGASGEEEAEEASSSP</sequence>
<evidence type="ECO:0000313" key="1">
    <source>
        <dbReference type="EMBL" id="KAG0431803.1"/>
    </source>
</evidence>
<gene>
    <name evidence="1" type="ORF">HPB47_021449</name>
</gene>
<organism evidence="1 2">
    <name type="scientific">Ixodes persulcatus</name>
    <name type="common">Taiga tick</name>
    <dbReference type="NCBI Taxonomy" id="34615"/>
    <lineage>
        <taxon>Eukaryota</taxon>
        <taxon>Metazoa</taxon>
        <taxon>Ecdysozoa</taxon>
        <taxon>Arthropoda</taxon>
        <taxon>Chelicerata</taxon>
        <taxon>Arachnida</taxon>
        <taxon>Acari</taxon>
        <taxon>Parasitiformes</taxon>
        <taxon>Ixodida</taxon>
        <taxon>Ixodoidea</taxon>
        <taxon>Ixodidae</taxon>
        <taxon>Ixodinae</taxon>
        <taxon>Ixodes</taxon>
    </lineage>
</organism>
<keyword evidence="2" id="KW-1185">Reference proteome</keyword>
<name>A0AC60QDF7_IXOPE</name>
<protein>
    <submittedName>
        <fullName evidence="1">Uncharacterized protein</fullName>
    </submittedName>
</protein>
<reference evidence="1 2" key="1">
    <citation type="journal article" date="2020" name="Cell">
        <title>Large-Scale Comparative Analyses of Tick Genomes Elucidate Their Genetic Diversity and Vector Capacities.</title>
        <authorList>
            <consortium name="Tick Genome and Microbiome Consortium (TIGMIC)"/>
            <person name="Jia N."/>
            <person name="Wang J."/>
            <person name="Shi W."/>
            <person name="Du L."/>
            <person name="Sun Y."/>
            <person name="Zhan W."/>
            <person name="Jiang J.F."/>
            <person name="Wang Q."/>
            <person name="Zhang B."/>
            <person name="Ji P."/>
            <person name="Bell-Sakyi L."/>
            <person name="Cui X.M."/>
            <person name="Yuan T.T."/>
            <person name="Jiang B.G."/>
            <person name="Yang W.F."/>
            <person name="Lam T.T."/>
            <person name="Chang Q.C."/>
            <person name="Ding S.J."/>
            <person name="Wang X.J."/>
            <person name="Zhu J.G."/>
            <person name="Ruan X.D."/>
            <person name="Zhao L."/>
            <person name="Wei J.T."/>
            <person name="Ye R.Z."/>
            <person name="Que T.C."/>
            <person name="Du C.H."/>
            <person name="Zhou Y.H."/>
            <person name="Cheng J.X."/>
            <person name="Dai P.F."/>
            <person name="Guo W.B."/>
            <person name="Han X.H."/>
            <person name="Huang E.J."/>
            <person name="Li L.F."/>
            <person name="Wei W."/>
            <person name="Gao Y.C."/>
            <person name="Liu J.Z."/>
            <person name="Shao H.Z."/>
            <person name="Wang X."/>
            <person name="Wang C.C."/>
            <person name="Yang T.C."/>
            <person name="Huo Q.B."/>
            <person name="Li W."/>
            <person name="Chen H.Y."/>
            <person name="Chen S.E."/>
            <person name="Zhou L.G."/>
            <person name="Ni X.B."/>
            <person name="Tian J.H."/>
            <person name="Sheng Y."/>
            <person name="Liu T."/>
            <person name="Pan Y.S."/>
            <person name="Xia L.Y."/>
            <person name="Li J."/>
            <person name="Zhao F."/>
            <person name="Cao W.C."/>
        </authorList>
    </citation>
    <scope>NUCLEOTIDE SEQUENCE [LARGE SCALE GENOMIC DNA]</scope>
    <source>
        <strain evidence="1">Iper-2018</strain>
    </source>
</reference>
<proteinExistence type="predicted"/>
<evidence type="ECO:0000313" key="2">
    <source>
        <dbReference type="Proteomes" id="UP000805193"/>
    </source>
</evidence>
<accession>A0AC60QDF7</accession>